<proteinExistence type="inferred from homology"/>
<organism evidence="6 7">
    <name type="scientific">Leersia perrieri</name>
    <dbReference type="NCBI Taxonomy" id="77586"/>
    <lineage>
        <taxon>Eukaryota</taxon>
        <taxon>Viridiplantae</taxon>
        <taxon>Streptophyta</taxon>
        <taxon>Embryophyta</taxon>
        <taxon>Tracheophyta</taxon>
        <taxon>Spermatophyta</taxon>
        <taxon>Magnoliopsida</taxon>
        <taxon>Liliopsida</taxon>
        <taxon>Poales</taxon>
        <taxon>Poaceae</taxon>
        <taxon>BOP clade</taxon>
        <taxon>Oryzoideae</taxon>
        <taxon>Oryzeae</taxon>
        <taxon>Oryzinae</taxon>
        <taxon>Leersia</taxon>
    </lineage>
</organism>
<evidence type="ECO:0000256" key="5">
    <source>
        <dbReference type="SAM" id="SignalP"/>
    </source>
</evidence>
<sequence length="77" mass="8222">MKNSQQVAVLLAFVLLVSMSPPGFAAKCLPEETCTSFIYTGACEASNCYMDCVAAYKGVGEGQCFPQGCRCSYCCKP</sequence>
<accession>A0A0D9VLQ8</accession>
<dbReference type="InterPro" id="IPR010851">
    <property type="entry name" value="DEFL"/>
</dbReference>
<reference evidence="6" key="3">
    <citation type="submission" date="2015-04" db="UniProtKB">
        <authorList>
            <consortium name="EnsemblPlants"/>
        </authorList>
    </citation>
    <scope>IDENTIFICATION</scope>
</reference>
<dbReference type="eggNOG" id="ENOG502R3RT">
    <property type="taxonomic scope" value="Eukaryota"/>
</dbReference>
<evidence type="ECO:0000256" key="1">
    <source>
        <dbReference type="ARBA" id="ARBA00006722"/>
    </source>
</evidence>
<keyword evidence="7" id="KW-1185">Reference proteome</keyword>
<dbReference type="Proteomes" id="UP000032180">
    <property type="component" value="Chromosome 2"/>
</dbReference>
<dbReference type="PANTHER" id="PTHR33830:SF3">
    <property type="entry name" value="DEFENSIN-LIKE PROTEIN 127-RELATED"/>
    <property type="match status" value="1"/>
</dbReference>
<feature type="chain" id="PRO_5002348107" description="Knottin scorpion toxin-like domain-containing protein" evidence="5">
    <location>
        <begin position="26"/>
        <end position="77"/>
    </location>
</feature>
<keyword evidence="4" id="KW-0611">Plant defense</keyword>
<reference evidence="7" key="2">
    <citation type="submission" date="2013-12" db="EMBL/GenBank/DDBJ databases">
        <authorList>
            <person name="Yu Y."/>
            <person name="Lee S."/>
            <person name="de Baynast K."/>
            <person name="Wissotski M."/>
            <person name="Liu L."/>
            <person name="Talag J."/>
            <person name="Goicoechea J."/>
            <person name="Angelova A."/>
            <person name="Jetty R."/>
            <person name="Kudrna D."/>
            <person name="Golser W."/>
            <person name="Rivera L."/>
            <person name="Zhang J."/>
            <person name="Wing R."/>
        </authorList>
    </citation>
    <scope>NUCLEOTIDE SEQUENCE</scope>
</reference>
<comment type="similarity">
    <text evidence="1">Belongs to the DEFL family.</text>
</comment>
<dbReference type="HOGENOM" id="CLU_179565_0_0_1"/>
<dbReference type="Gramene" id="LPERR02G28380.1">
    <property type="protein sequence ID" value="LPERR02G28380.1"/>
    <property type="gene ID" value="LPERR02G28380"/>
</dbReference>
<dbReference type="PANTHER" id="PTHR33830">
    <property type="entry name" value="DEFENSIN-LIKE PROTEIN 184-RELATED"/>
    <property type="match status" value="1"/>
</dbReference>
<dbReference type="GO" id="GO:0031640">
    <property type="term" value="P:killing of cells of another organism"/>
    <property type="evidence" value="ECO:0007669"/>
    <property type="project" value="UniProtKB-KW"/>
</dbReference>
<evidence type="ECO:0000313" key="6">
    <source>
        <dbReference type="EnsemblPlants" id="LPERR02G28380.1"/>
    </source>
</evidence>
<keyword evidence="3" id="KW-0295">Fungicide</keyword>
<feature type="signal peptide" evidence="5">
    <location>
        <begin position="1"/>
        <end position="25"/>
    </location>
</feature>
<dbReference type="AlphaFoldDB" id="A0A0D9VLQ8"/>
<evidence type="ECO:0000256" key="2">
    <source>
        <dbReference type="ARBA" id="ARBA00022529"/>
    </source>
</evidence>
<dbReference type="GO" id="GO:0050832">
    <property type="term" value="P:defense response to fungus"/>
    <property type="evidence" value="ECO:0007669"/>
    <property type="project" value="UniProtKB-KW"/>
</dbReference>
<protein>
    <recommendedName>
        <fullName evidence="8">Knottin scorpion toxin-like domain-containing protein</fullName>
    </recommendedName>
</protein>
<keyword evidence="5" id="KW-0732">Signal</keyword>
<keyword evidence="2" id="KW-0929">Antimicrobial</keyword>
<dbReference type="EnsemblPlants" id="LPERR02G28380.1">
    <property type="protein sequence ID" value="LPERR02G28380.1"/>
    <property type="gene ID" value="LPERR02G28380"/>
</dbReference>
<evidence type="ECO:0000313" key="7">
    <source>
        <dbReference type="Proteomes" id="UP000032180"/>
    </source>
</evidence>
<evidence type="ECO:0000256" key="4">
    <source>
        <dbReference type="ARBA" id="ARBA00022821"/>
    </source>
</evidence>
<evidence type="ECO:0008006" key="8">
    <source>
        <dbReference type="Google" id="ProtNLM"/>
    </source>
</evidence>
<evidence type="ECO:0000256" key="3">
    <source>
        <dbReference type="ARBA" id="ARBA00022577"/>
    </source>
</evidence>
<name>A0A0D9VLQ8_9ORYZ</name>
<reference evidence="6 7" key="1">
    <citation type="submission" date="2012-08" db="EMBL/GenBank/DDBJ databases">
        <title>Oryza genome evolution.</title>
        <authorList>
            <person name="Wing R.A."/>
        </authorList>
    </citation>
    <scope>NUCLEOTIDE SEQUENCE</scope>
</reference>